<name>A0AAN8GHQ2_9TELE</name>
<protein>
    <submittedName>
        <fullName evidence="2">Uncharacterized protein</fullName>
    </submittedName>
</protein>
<proteinExistence type="predicted"/>
<feature type="compositionally biased region" description="Polar residues" evidence="1">
    <location>
        <begin position="1"/>
        <end position="11"/>
    </location>
</feature>
<dbReference type="Proteomes" id="UP001335648">
    <property type="component" value="Unassembled WGS sequence"/>
</dbReference>
<keyword evidence="3" id="KW-1185">Reference proteome</keyword>
<sequence>MTLRQRGQSQAAHGGCMGGGGGEEGATWEERVGVSLYSCMLMRLETKRTHNNICLQLSDLQPAGAQAFNAHLHNADPLNSSAVTTPLRADHKQDATLLLKL</sequence>
<reference evidence="2 3" key="1">
    <citation type="journal article" date="2023" name="Mol. Biol. Evol.">
        <title>Genomics of Secondarily Temperate Adaptation in the Only Non-Antarctic Icefish.</title>
        <authorList>
            <person name="Rivera-Colon A.G."/>
            <person name="Rayamajhi N."/>
            <person name="Minhas B.F."/>
            <person name="Madrigal G."/>
            <person name="Bilyk K.T."/>
            <person name="Yoon V."/>
            <person name="Hune M."/>
            <person name="Gregory S."/>
            <person name="Cheng C.H.C."/>
            <person name="Catchen J.M."/>
        </authorList>
    </citation>
    <scope>NUCLEOTIDE SEQUENCE [LARGE SCALE GENOMIC DNA]</scope>
    <source>
        <strain evidence="2">JC2023a</strain>
    </source>
</reference>
<feature type="compositionally biased region" description="Gly residues" evidence="1">
    <location>
        <begin position="15"/>
        <end position="24"/>
    </location>
</feature>
<evidence type="ECO:0000256" key="1">
    <source>
        <dbReference type="SAM" id="MobiDB-lite"/>
    </source>
</evidence>
<accession>A0AAN8GHQ2</accession>
<gene>
    <name evidence="2" type="ORF">CesoFtcFv8_022746</name>
</gene>
<evidence type="ECO:0000313" key="3">
    <source>
        <dbReference type="Proteomes" id="UP001335648"/>
    </source>
</evidence>
<organism evidence="2 3">
    <name type="scientific">Champsocephalus esox</name>
    <name type="common">pike icefish</name>
    <dbReference type="NCBI Taxonomy" id="159716"/>
    <lineage>
        <taxon>Eukaryota</taxon>
        <taxon>Metazoa</taxon>
        <taxon>Chordata</taxon>
        <taxon>Craniata</taxon>
        <taxon>Vertebrata</taxon>
        <taxon>Euteleostomi</taxon>
        <taxon>Actinopterygii</taxon>
        <taxon>Neopterygii</taxon>
        <taxon>Teleostei</taxon>
        <taxon>Neoteleostei</taxon>
        <taxon>Acanthomorphata</taxon>
        <taxon>Eupercaria</taxon>
        <taxon>Perciformes</taxon>
        <taxon>Notothenioidei</taxon>
        <taxon>Channichthyidae</taxon>
        <taxon>Champsocephalus</taxon>
    </lineage>
</organism>
<feature type="region of interest" description="Disordered" evidence="1">
    <location>
        <begin position="1"/>
        <end position="26"/>
    </location>
</feature>
<dbReference type="EMBL" id="JAULUE010002064">
    <property type="protein sequence ID" value="KAK5879649.1"/>
    <property type="molecule type" value="Genomic_DNA"/>
</dbReference>
<comment type="caution">
    <text evidence="2">The sequence shown here is derived from an EMBL/GenBank/DDBJ whole genome shotgun (WGS) entry which is preliminary data.</text>
</comment>
<evidence type="ECO:0000313" key="2">
    <source>
        <dbReference type="EMBL" id="KAK5879649.1"/>
    </source>
</evidence>
<dbReference type="AlphaFoldDB" id="A0AAN8GHQ2"/>